<evidence type="ECO:0000256" key="1">
    <source>
        <dbReference type="ARBA" id="ARBA00008754"/>
    </source>
</evidence>
<dbReference type="InterPro" id="IPR036569">
    <property type="entry name" value="RpiB_LacA_LacB_sf"/>
</dbReference>
<dbReference type="GO" id="GO:0004751">
    <property type="term" value="F:ribose-5-phosphate isomerase activity"/>
    <property type="evidence" value="ECO:0007669"/>
    <property type="project" value="UniProtKB-EC"/>
</dbReference>
<keyword evidence="4" id="KW-1185">Reference proteome</keyword>
<dbReference type="SUPFAM" id="SSF89623">
    <property type="entry name" value="Ribose/Galactose isomerase RpiB/AlsB"/>
    <property type="match status" value="1"/>
</dbReference>
<accession>A0ABW2SJ19</accession>
<sequence>MRIAMGSDHAGFELKERLARRLRDQGHEVIDVGTHSTQSCDYPVFGEAAARKVASGEADRAVLVCGTGQGIGMSANKVAGIRCAIVSEAFSARLSREHNDANALAIGARVVGPGVAEEIVDVWLATDFLGGRHARRVAQIDRMGAALGA</sequence>
<comment type="caution">
    <text evidence="3">The sequence shown here is derived from an EMBL/GenBank/DDBJ whole genome shotgun (WGS) entry which is preliminary data.</text>
</comment>
<evidence type="ECO:0000313" key="4">
    <source>
        <dbReference type="Proteomes" id="UP001596527"/>
    </source>
</evidence>
<dbReference type="NCBIfam" id="TIGR01120">
    <property type="entry name" value="rpiB"/>
    <property type="match status" value="1"/>
</dbReference>
<organism evidence="3 4">
    <name type="scientific">Schaalia naturae</name>
    <dbReference type="NCBI Taxonomy" id="635203"/>
    <lineage>
        <taxon>Bacteria</taxon>
        <taxon>Bacillati</taxon>
        <taxon>Actinomycetota</taxon>
        <taxon>Actinomycetes</taxon>
        <taxon>Actinomycetales</taxon>
        <taxon>Actinomycetaceae</taxon>
        <taxon>Schaalia</taxon>
    </lineage>
</organism>
<dbReference type="Proteomes" id="UP001596527">
    <property type="component" value="Unassembled WGS sequence"/>
</dbReference>
<dbReference type="PANTHER" id="PTHR43732:SF1">
    <property type="entry name" value="RIBOSE 5-PHOSPHATE ISOMERASE"/>
    <property type="match status" value="1"/>
</dbReference>
<name>A0ABW2SJ19_9ACTO</name>
<dbReference type="PIRSF" id="PIRSF005384">
    <property type="entry name" value="RpiB_LacA_B"/>
    <property type="match status" value="1"/>
</dbReference>
<protein>
    <submittedName>
        <fullName evidence="3">Ribose 5-phosphate isomerase B</fullName>
        <ecNumber evidence="3">5.3.1.6</ecNumber>
    </submittedName>
</protein>
<dbReference type="PANTHER" id="PTHR43732">
    <property type="entry name" value="RIBOSE 5-PHOSPHATE ISOMERASE-RELATED"/>
    <property type="match status" value="1"/>
</dbReference>
<evidence type="ECO:0000256" key="2">
    <source>
        <dbReference type="ARBA" id="ARBA00023235"/>
    </source>
</evidence>
<keyword evidence="2 3" id="KW-0413">Isomerase</keyword>
<dbReference type="InterPro" id="IPR004785">
    <property type="entry name" value="RpiB"/>
</dbReference>
<dbReference type="NCBIfam" id="TIGR00689">
    <property type="entry name" value="rpiB_lacA_lacB"/>
    <property type="match status" value="1"/>
</dbReference>
<dbReference type="Gene3D" id="3.40.1400.10">
    <property type="entry name" value="Sugar-phosphate isomerase, RpiB/LacA/LacB"/>
    <property type="match status" value="1"/>
</dbReference>
<gene>
    <name evidence="3" type="primary">rpiB</name>
    <name evidence="3" type="ORF">ACFQWG_02210</name>
</gene>
<proteinExistence type="inferred from homology"/>
<dbReference type="InterPro" id="IPR051812">
    <property type="entry name" value="SPI_LacAB/RpiB"/>
</dbReference>
<dbReference type="InterPro" id="IPR003500">
    <property type="entry name" value="RpiB_LacA_LacB"/>
</dbReference>
<dbReference type="EMBL" id="JBHTEF010000001">
    <property type="protein sequence ID" value="MFC7580042.1"/>
    <property type="molecule type" value="Genomic_DNA"/>
</dbReference>
<comment type="similarity">
    <text evidence="1">Belongs to the LacAB/RpiB family.</text>
</comment>
<dbReference type="Pfam" id="PF02502">
    <property type="entry name" value="LacAB_rpiB"/>
    <property type="match status" value="1"/>
</dbReference>
<dbReference type="RefSeq" id="WP_380971708.1">
    <property type="nucleotide sequence ID" value="NZ_JBHTEF010000001.1"/>
</dbReference>
<dbReference type="NCBIfam" id="NF004051">
    <property type="entry name" value="PRK05571.1"/>
    <property type="match status" value="1"/>
</dbReference>
<dbReference type="EC" id="5.3.1.6" evidence="3"/>
<evidence type="ECO:0000313" key="3">
    <source>
        <dbReference type="EMBL" id="MFC7580042.1"/>
    </source>
</evidence>
<reference evidence="4" key="1">
    <citation type="journal article" date="2019" name="Int. J. Syst. Evol. Microbiol.">
        <title>The Global Catalogue of Microorganisms (GCM) 10K type strain sequencing project: providing services to taxonomists for standard genome sequencing and annotation.</title>
        <authorList>
            <consortium name="The Broad Institute Genomics Platform"/>
            <consortium name="The Broad Institute Genome Sequencing Center for Infectious Disease"/>
            <person name="Wu L."/>
            <person name="Ma J."/>
        </authorList>
    </citation>
    <scope>NUCLEOTIDE SEQUENCE [LARGE SCALE GENOMIC DNA]</scope>
    <source>
        <strain evidence="4">CCUG 56698</strain>
    </source>
</reference>